<dbReference type="AlphaFoldDB" id="A0A5A9PCU4"/>
<sequence length="285" mass="31877">MSYFFLSVPRETMLFRVIITSDDIKRVSVESLPENVDELVNILRQELGLQVDFILQFVDPEFQNELCNLSNTSDLPQGRATLKVIQKGAVVTASGNQISDSSIDTNLPHTPAQHTQGWPDPFPVPTFSCSTELQLKQGNDAYSQNGSLLNITREIKSDILDKLAEAIYAIKAYPNNNEYNAVAKALVEKHPYLREPGPTCGWSGWNFSLKIKMGNFRQKRCISGCAELSENCRETSDSGDKTRVTKKARKSVVNFLPNLPKGRSFDILEVDRCALGNEMKKMKVA</sequence>
<dbReference type="EMBL" id="SOYY01000007">
    <property type="protein sequence ID" value="KAA0718457.1"/>
    <property type="molecule type" value="Genomic_DNA"/>
</dbReference>
<name>A0A5A9PCU4_9TELE</name>
<reference evidence="1 2" key="1">
    <citation type="journal article" date="2019" name="Mol. Ecol. Resour.">
        <title>Chromosome-level genome assembly of Triplophysa tibetana, a fish adapted to the harsh high-altitude environment of the Tibetan Plateau.</title>
        <authorList>
            <person name="Yang X."/>
            <person name="Liu H."/>
            <person name="Ma Z."/>
            <person name="Zou Y."/>
            <person name="Zou M."/>
            <person name="Mao Y."/>
            <person name="Li X."/>
            <person name="Wang H."/>
            <person name="Chen T."/>
            <person name="Wang W."/>
            <person name="Yang R."/>
        </authorList>
    </citation>
    <scope>NUCLEOTIDE SEQUENCE [LARGE SCALE GENOMIC DNA]</scope>
    <source>
        <strain evidence="1">TTIB1903HZAU</strain>
        <tissue evidence="1">Muscle</tissue>
    </source>
</reference>
<protein>
    <submittedName>
        <fullName evidence="1">Uncharacterized protein</fullName>
    </submittedName>
</protein>
<evidence type="ECO:0000313" key="1">
    <source>
        <dbReference type="EMBL" id="KAA0718457.1"/>
    </source>
</evidence>
<organism evidence="1 2">
    <name type="scientific">Triplophysa tibetana</name>
    <dbReference type="NCBI Taxonomy" id="1572043"/>
    <lineage>
        <taxon>Eukaryota</taxon>
        <taxon>Metazoa</taxon>
        <taxon>Chordata</taxon>
        <taxon>Craniata</taxon>
        <taxon>Vertebrata</taxon>
        <taxon>Euteleostomi</taxon>
        <taxon>Actinopterygii</taxon>
        <taxon>Neopterygii</taxon>
        <taxon>Teleostei</taxon>
        <taxon>Ostariophysi</taxon>
        <taxon>Cypriniformes</taxon>
        <taxon>Nemacheilidae</taxon>
        <taxon>Triplophysa</taxon>
    </lineage>
</organism>
<dbReference type="Proteomes" id="UP000324632">
    <property type="component" value="Chromosome 7"/>
</dbReference>
<accession>A0A5A9PCU4</accession>
<dbReference type="PANTHER" id="PTHR31025">
    <property type="entry name" value="SI:CH211-196P9.1-RELATED"/>
    <property type="match status" value="1"/>
</dbReference>
<comment type="caution">
    <text evidence="1">The sequence shown here is derived from an EMBL/GenBank/DDBJ whole genome shotgun (WGS) entry which is preliminary data.</text>
</comment>
<keyword evidence="2" id="KW-1185">Reference proteome</keyword>
<proteinExistence type="predicted"/>
<evidence type="ECO:0000313" key="2">
    <source>
        <dbReference type="Proteomes" id="UP000324632"/>
    </source>
</evidence>
<dbReference type="PANTHER" id="PTHR31025:SF19">
    <property type="entry name" value="SI:CH73-42K18.1-RELATED"/>
    <property type="match status" value="1"/>
</dbReference>
<gene>
    <name evidence="1" type="ORF">E1301_Tti019285</name>
</gene>